<evidence type="ECO:0000313" key="2">
    <source>
        <dbReference type="Proteomes" id="UP001202328"/>
    </source>
</evidence>
<reference evidence="1" key="1">
    <citation type="submission" date="2022-04" db="EMBL/GenBank/DDBJ databases">
        <title>A functionally conserved STORR gene fusion in Papaver species that diverged 16.8 million years ago.</title>
        <authorList>
            <person name="Catania T."/>
        </authorList>
    </citation>
    <scope>NUCLEOTIDE SEQUENCE</scope>
    <source>
        <strain evidence="1">S-188037</strain>
    </source>
</reference>
<accession>A0AAD4S2J4</accession>
<dbReference type="Proteomes" id="UP001202328">
    <property type="component" value="Unassembled WGS sequence"/>
</dbReference>
<evidence type="ECO:0000313" key="1">
    <source>
        <dbReference type="EMBL" id="KAI3854266.1"/>
    </source>
</evidence>
<proteinExistence type="predicted"/>
<dbReference type="SUPFAM" id="SSF50370">
    <property type="entry name" value="Ricin B-like lectins"/>
    <property type="match status" value="1"/>
</dbReference>
<dbReference type="PANTHER" id="PTHR31263">
    <property type="entry name" value="CELLULASE FAMILY PROTEIN (AFU_ORTHOLOGUE AFUA_5G14560)"/>
    <property type="match status" value="1"/>
</dbReference>
<sequence length="179" mass="20226">MARIQIKFHGTRNSSFMERISSIQAHLQGPGGISERNQYKIIFHPSTGLCVHRKALFAELRLKLGSCSTNERWDYTPQKHISIEGTYFCVQADGIGKPAKLGIICTDTNSQWEMISEHLQSKLTDKSNTAVCLDVGSNNTIVTNSCKCLSRDKKMCDPSSQWFKIVNSTRNTKRLNWTI</sequence>
<dbReference type="AlphaFoldDB" id="A0AAD4S2J4"/>
<dbReference type="InterPro" id="IPR035992">
    <property type="entry name" value="Ricin_B-like_lectins"/>
</dbReference>
<organism evidence="1 2">
    <name type="scientific">Papaver atlanticum</name>
    <dbReference type="NCBI Taxonomy" id="357466"/>
    <lineage>
        <taxon>Eukaryota</taxon>
        <taxon>Viridiplantae</taxon>
        <taxon>Streptophyta</taxon>
        <taxon>Embryophyta</taxon>
        <taxon>Tracheophyta</taxon>
        <taxon>Spermatophyta</taxon>
        <taxon>Magnoliopsida</taxon>
        <taxon>Ranunculales</taxon>
        <taxon>Papaveraceae</taxon>
        <taxon>Papaveroideae</taxon>
        <taxon>Papaver</taxon>
    </lineage>
</organism>
<comment type="caution">
    <text evidence="1">The sequence shown here is derived from an EMBL/GenBank/DDBJ whole genome shotgun (WGS) entry which is preliminary data.</text>
</comment>
<gene>
    <name evidence="1" type="ORF">MKW98_024689</name>
</gene>
<protein>
    <submittedName>
        <fullName evidence="1">Uncharacterized protein</fullName>
    </submittedName>
</protein>
<dbReference type="EMBL" id="JAJJMB010015449">
    <property type="protein sequence ID" value="KAI3854266.1"/>
    <property type="molecule type" value="Genomic_DNA"/>
</dbReference>
<dbReference type="PANTHER" id="PTHR31263:SF44">
    <property type="entry name" value="OS04G0481200 PROTEIN"/>
    <property type="match status" value="1"/>
</dbReference>
<keyword evidence="2" id="KW-1185">Reference proteome</keyword>
<name>A0AAD4S2J4_9MAGN</name>